<dbReference type="EMBL" id="JACCBN010000001">
    <property type="protein sequence ID" value="NYD34920.1"/>
    <property type="molecule type" value="Genomic_DNA"/>
</dbReference>
<dbReference type="AlphaFoldDB" id="A0A7Y9DT32"/>
<dbReference type="Proteomes" id="UP000535890">
    <property type="component" value="Unassembled WGS sequence"/>
</dbReference>
<proteinExistence type="predicted"/>
<evidence type="ECO:0000313" key="2">
    <source>
        <dbReference type="Proteomes" id="UP000535890"/>
    </source>
</evidence>
<evidence type="ECO:0000313" key="1">
    <source>
        <dbReference type="EMBL" id="NYD34920.1"/>
    </source>
</evidence>
<protein>
    <submittedName>
        <fullName evidence="1">Uncharacterized protein</fullName>
    </submittedName>
</protein>
<organism evidence="1 2">
    <name type="scientific">Actinomycetospora corticicola</name>
    <dbReference type="NCBI Taxonomy" id="663602"/>
    <lineage>
        <taxon>Bacteria</taxon>
        <taxon>Bacillati</taxon>
        <taxon>Actinomycetota</taxon>
        <taxon>Actinomycetes</taxon>
        <taxon>Pseudonocardiales</taxon>
        <taxon>Pseudonocardiaceae</taxon>
        <taxon>Actinomycetospora</taxon>
    </lineage>
</organism>
<name>A0A7Y9DT32_9PSEU</name>
<gene>
    <name evidence="1" type="ORF">BJ983_001022</name>
</gene>
<comment type="caution">
    <text evidence="1">The sequence shown here is derived from an EMBL/GenBank/DDBJ whole genome shotgun (WGS) entry which is preliminary data.</text>
</comment>
<keyword evidence="2" id="KW-1185">Reference proteome</keyword>
<dbReference type="RefSeq" id="WP_179792823.1">
    <property type="nucleotide sequence ID" value="NZ_BAABHP010000003.1"/>
</dbReference>
<accession>A0A7Y9DT32</accession>
<sequence>MTQVGEPWVVVLSDPQTGGIESFGPYSREEAERLRYWCTAELDLDELGDVLVLAAPMRA</sequence>
<reference evidence="1 2" key="1">
    <citation type="submission" date="2020-07" db="EMBL/GenBank/DDBJ databases">
        <title>Sequencing the genomes of 1000 actinobacteria strains.</title>
        <authorList>
            <person name="Klenk H.-P."/>
        </authorList>
    </citation>
    <scope>NUCLEOTIDE SEQUENCE [LARGE SCALE GENOMIC DNA]</scope>
    <source>
        <strain evidence="1 2">DSM 45772</strain>
    </source>
</reference>